<name>A0A938BQX9_UNCW3</name>
<accession>A0A938BQX9</accession>
<protein>
    <submittedName>
        <fullName evidence="1">Uncharacterized protein</fullName>
    </submittedName>
</protein>
<reference evidence="1" key="1">
    <citation type="submission" date="2019-03" db="EMBL/GenBank/DDBJ databases">
        <title>Lake Tanganyika Metagenome-Assembled Genomes (MAGs).</title>
        <authorList>
            <person name="Tran P."/>
        </authorList>
    </citation>
    <scope>NUCLEOTIDE SEQUENCE</scope>
    <source>
        <strain evidence="1">K_DeepCast_150m_m2_040</strain>
    </source>
</reference>
<gene>
    <name evidence="1" type="ORF">FJY68_12225</name>
</gene>
<dbReference type="Proteomes" id="UP000779900">
    <property type="component" value="Unassembled WGS sequence"/>
</dbReference>
<sequence>MPVIYLKSGGTVTCTAYTIKDGVVKAMDCKLDGTPIPEEKARPAEFTASLANVLYILPGKL</sequence>
<evidence type="ECO:0000313" key="1">
    <source>
        <dbReference type="EMBL" id="MBM3332591.1"/>
    </source>
</evidence>
<organism evidence="1 2">
    <name type="scientific">candidate division WOR-3 bacterium</name>
    <dbReference type="NCBI Taxonomy" id="2052148"/>
    <lineage>
        <taxon>Bacteria</taxon>
        <taxon>Bacteria division WOR-3</taxon>
    </lineage>
</organism>
<comment type="caution">
    <text evidence="1">The sequence shown here is derived from an EMBL/GenBank/DDBJ whole genome shotgun (WGS) entry which is preliminary data.</text>
</comment>
<proteinExistence type="predicted"/>
<dbReference type="AlphaFoldDB" id="A0A938BQX9"/>
<dbReference type="EMBL" id="VGIR01000105">
    <property type="protein sequence ID" value="MBM3332591.1"/>
    <property type="molecule type" value="Genomic_DNA"/>
</dbReference>
<evidence type="ECO:0000313" key="2">
    <source>
        <dbReference type="Proteomes" id="UP000779900"/>
    </source>
</evidence>